<protein>
    <submittedName>
        <fullName evidence="1">Uncharacterized protein</fullName>
    </submittedName>
</protein>
<keyword evidence="2" id="KW-1185">Reference proteome</keyword>
<evidence type="ECO:0000313" key="1">
    <source>
        <dbReference type="EMBL" id="RMB09022.1"/>
    </source>
</evidence>
<name>A0A3M0CI78_9PROT</name>
<proteinExistence type="predicted"/>
<dbReference type="AlphaFoldDB" id="A0A3M0CI78"/>
<dbReference type="RefSeq" id="WP_121938328.1">
    <property type="nucleotide sequence ID" value="NZ_REFR01000010.1"/>
</dbReference>
<evidence type="ECO:0000313" key="2">
    <source>
        <dbReference type="Proteomes" id="UP000271227"/>
    </source>
</evidence>
<dbReference type="EMBL" id="REFR01000010">
    <property type="protein sequence ID" value="RMB09022.1"/>
    <property type="molecule type" value="Genomic_DNA"/>
</dbReference>
<comment type="caution">
    <text evidence="1">The sequence shown here is derived from an EMBL/GenBank/DDBJ whole genome shotgun (WGS) entry which is preliminary data.</text>
</comment>
<reference evidence="1 2" key="1">
    <citation type="submission" date="2018-10" db="EMBL/GenBank/DDBJ databases">
        <title>Genomic Encyclopedia of Archaeal and Bacterial Type Strains, Phase II (KMG-II): from individual species to whole genera.</title>
        <authorList>
            <person name="Goeker M."/>
        </authorList>
    </citation>
    <scope>NUCLEOTIDE SEQUENCE [LARGE SCALE GENOMIC DNA]</scope>
    <source>
        <strain evidence="1 2">DSM 25217</strain>
    </source>
</reference>
<gene>
    <name evidence="1" type="ORF">BXY39_1669</name>
</gene>
<dbReference type="InParanoid" id="A0A3M0CI78"/>
<dbReference type="Proteomes" id="UP000271227">
    <property type="component" value="Unassembled WGS sequence"/>
</dbReference>
<organism evidence="1 2">
    <name type="scientific">Eilatimonas milleporae</name>
    <dbReference type="NCBI Taxonomy" id="911205"/>
    <lineage>
        <taxon>Bacteria</taxon>
        <taxon>Pseudomonadati</taxon>
        <taxon>Pseudomonadota</taxon>
        <taxon>Alphaproteobacteria</taxon>
        <taxon>Kordiimonadales</taxon>
        <taxon>Kordiimonadaceae</taxon>
        <taxon>Eilatimonas</taxon>
    </lineage>
</organism>
<sequence length="95" mass="10039">MKIAIEIDATPNGYEKTLTINGTFKAAARYVRGAFGLEMVGPHSIEDQLGENGWLLLVSPIEGLDDIGLAAVHLAEDIAISTGHASKQGNYGEVS</sequence>
<accession>A0A3M0CI78</accession>